<dbReference type="AlphaFoldDB" id="A0A645I3Q5"/>
<accession>A0A645I3Q5</accession>
<proteinExistence type="predicted"/>
<reference evidence="1" key="1">
    <citation type="submission" date="2019-08" db="EMBL/GenBank/DDBJ databases">
        <authorList>
            <person name="Kucharzyk K."/>
            <person name="Murdoch R.W."/>
            <person name="Higgins S."/>
            <person name="Loffler F."/>
        </authorList>
    </citation>
    <scope>NUCLEOTIDE SEQUENCE</scope>
</reference>
<dbReference type="EMBL" id="VSSQ01105871">
    <property type="protein sequence ID" value="MPN45750.1"/>
    <property type="molecule type" value="Genomic_DNA"/>
</dbReference>
<sequence>MAEVFREFDLPAGLLQVQRALLHEGHPMHFVGQAIDAFGRAAEGVQGMARNLLQAAAGQRFQRLRFGLRAALQADRLAFRQGDELAFLFGPDVGVAIAENDLGDIELTAGEILRIAPPGAVAMRMQGFELQDGNQRRVDEAQAGAGIAAR</sequence>
<evidence type="ECO:0000313" key="1">
    <source>
        <dbReference type="EMBL" id="MPN45750.1"/>
    </source>
</evidence>
<protein>
    <submittedName>
        <fullName evidence="1">Uncharacterized protein</fullName>
    </submittedName>
</protein>
<organism evidence="1">
    <name type="scientific">bioreactor metagenome</name>
    <dbReference type="NCBI Taxonomy" id="1076179"/>
    <lineage>
        <taxon>unclassified sequences</taxon>
        <taxon>metagenomes</taxon>
        <taxon>ecological metagenomes</taxon>
    </lineage>
</organism>
<name>A0A645I3Q5_9ZZZZ</name>
<gene>
    <name evidence="1" type="ORF">SDC9_193321</name>
</gene>
<comment type="caution">
    <text evidence="1">The sequence shown here is derived from an EMBL/GenBank/DDBJ whole genome shotgun (WGS) entry which is preliminary data.</text>
</comment>